<dbReference type="InterPro" id="IPR027396">
    <property type="entry name" value="DsrEFH-like"/>
</dbReference>
<dbReference type="Gene3D" id="3.40.1260.10">
    <property type="entry name" value="DsrEFH-like"/>
    <property type="match status" value="1"/>
</dbReference>
<dbReference type="RefSeq" id="WP_054964483.1">
    <property type="nucleotide sequence ID" value="NZ_LJCQ01000371.1"/>
</dbReference>
<name>A0A0P9CSL8_9ARCH</name>
<dbReference type="PATRIC" id="fig|507754.4.peg.1004"/>
<comment type="caution">
    <text evidence="1">The sequence shown here is derived from an EMBL/GenBank/DDBJ whole genome shotgun (WGS) entry which is preliminary data.</text>
</comment>
<accession>A0A0P9CSL8</accession>
<gene>
    <name evidence="1" type="ORF">SE19_08100</name>
</gene>
<evidence type="ECO:0000313" key="2">
    <source>
        <dbReference type="Proteomes" id="UP000050515"/>
    </source>
</evidence>
<dbReference type="EMBL" id="LJCQ01000371">
    <property type="protein sequence ID" value="KPV45842.1"/>
    <property type="molecule type" value="Genomic_DNA"/>
</dbReference>
<proteinExistence type="predicted"/>
<evidence type="ECO:0000313" key="1">
    <source>
        <dbReference type="EMBL" id="KPV45842.1"/>
    </source>
</evidence>
<evidence type="ECO:0008006" key="3">
    <source>
        <dbReference type="Google" id="ProtNLM"/>
    </source>
</evidence>
<dbReference type="AlphaFoldDB" id="A0A0P9CSL8"/>
<dbReference type="SUPFAM" id="SSF75169">
    <property type="entry name" value="DsrEFH-like"/>
    <property type="match status" value="1"/>
</dbReference>
<reference evidence="1 2" key="1">
    <citation type="submission" date="2015-09" db="EMBL/GenBank/DDBJ databases">
        <title>Draft genome sequence of Acidiplasma aeolicum DSM 18409.</title>
        <authorList>
            <person name="Hemp J."/>
        </authorList>
    </citation>
    <scope>NUCLEOTIDE SEQUENCE [LARGE SCALE GENOMIC DNA]</scope>
    <source>
        <strain evidence="1 2">V</strain>
    </source>
</reference>
<protein>
    <recommendedName>
        <fullName evidence="3">DsrE family protein</fullName>
    </recommendedName>
</protein>
<organism evidence="1 2">
    <name type="scientific">Acidiplasma aeolicum</name>
    <dbReference type="NCBI Taxonomy" id="507754"/>
    <lineage>
        <taxon>Archaea</taxon>
        <taxon>Methanobacteriati</taxon>
        <taxon>Thermoplasmatota</taxon>
        <taxon>Thermoplasmata</taxon>
        <taxon>Thermoplasmatales</taxon>
        <taxon>Ferroplasmaceae</taxon>
        <taxon>Acidiplasma</taxon>
    </lineage>
</organism>
<sequence>MADKLAVIILSGNENRDRALLGLKFALHTTIGTRVVLFGAAEKLAAEDEEFKGVVKQLIDKNIIPGACVNIADEENIKERLLELKINLKPVGALISDYVKDGYAPITF</sequence>
<dbReference type="Proteomes" id="UP000050515">
    <property type="component" value="Unassembled WGS sequence"/>
</dbReference>